<dbReference type="EMBL" id="SUME01000007">
    <property type="protein sequence ID" value="TJZ53562.1"/>
    <property type="molecule type" value="Genomic_DNA"/>
</dbReference>
<dbReference type="AlphaFoldDB" id="A0A4U0NIQ7"/>
<sequence>MDSRIAGEKPSRLMESGGEWGFNTLSEDDTIRRHYTGGVSLGLQFADNTPFVGTSLRSGDKLVSGDYGGAAIDFVQGGLELYMIAYDQSSKIANAILQTFSKNVVTKKGIEVTEASIVKALEGSTMQTLQGKVSLPMVQRYVKMLESGSVAPPIKVANGIIVEGNYRYVAGRLFGVEPVQVPYVVSPSQMNRAVPIQKTVVDFLDWGGY</sequence>
<proteinExistence type="predicted"/>
<dbReference type="OrthoDB" id="2666939at2"/>
<dbReference type="RefSeq" id="WP_136902356.1">
    <property type="nucleotide sequence ID" value="NZ_SUME01000007.1"/>
</dbReference>
<keyword evidence="2" id="KW-1185">Reference proteome</keyword>
<name>A0A4U0NIQ7_9SPHI</name>
<evidence type="ECO:0000313" key="2">
    <source>
        <dbReference type="Proteomes" id="UP000306808"/>
    </source>
</evidence>
<dbReference type="Proteomes" id="UP000306808">
    <property type="component" value="Unassembled WGS sequence"/>
</dbReference>
<organism evidence="1 2">
    <name type="scientific">Sphingobacterium olei</name>
    <dbReference type="NCBI Taxonomy" id="2571155"/>
    <lineage>
        <taxon>Bacteria</taxon>
        <taxon>Pseudomonadati</taxon>
        <taxon>Bacteroidota</taxon>
        <taxon>Sphingobacteriia</taxon>
        <taxon>Sphingobacteriales</taxon>
        <taxon>Sphingobacteriaceae</taxon>
        <taxon>Sphingobacterium</taxon>
    </lineage>
</organism>
<gene>
    <name evidence="1" type="ORF">FAZ15_16080</name>
</gene>
<comment type="caution">
    <text evidence="1">The sequence shown here is derived from an EMBL/GenBank/DDBJ whole genome shotgun (WGS) entry which is preliminary data.</text>
</comment>
<protein>
    <submittedName>
        <fullName evidence="1">Uncharacterized protein</fullName>
    </submittedName>
</protein>
<reference evidence="1 2" key="1">
    <citation type="submission" date="2019-04" db="EMBL/GenBank/DDBJ databases">
        <title>Sphingobacterium olei sp. nov., isolated from oil-contaminated soil.</title>
        <authorList>
            <person name="Liu B."/>
        </authorList>
    </citation>
    <scope>NUCLEOTIDE SEQUENCE [LARGE SCALE GENOMIC DNA]</scope>
    <source>
        <strain evidence="1 2">HAL-9</strain>
    </source>
</reference>
<accession>A0A4U0NIQ7</accession>
<evidence type="ECO:0000313" key="1">
    <source>
        <dbReference type="EMBL" id="TJZ53562.1"/>
    </source>
</evidence>